<dbReference type="InterPro" id="IPR005829">
    <property type="entry name" value="Sugar_transporter_CS"/>
</dbReference>
<dbReference type="GO" id="GO:0016020">
    <property type="term" value="C:membrane"/>
    <property type="evidence" value="ECO:0007669"/>
    <property type="project" value="UniProtKB-SubCell"/>
</dbReference>
<evidence type="ECO:0000256" key="9">
    <source>
        <dbReference type="RuleBase" id="RU003346"/>
    </source>
</evidence>
<dbReference type="PRINTS" id="PR00171">
    <property type="entry name" value="SUGRTRNSPORT"/>
</dbReference>
<evidence type="ECO:0000256" key="3">
    <source>
        <dbReference type="ARBA" id="ARBA00022448"/>
    </source>
</evidence>
<keyword evidence="3 9" id="KW-0813">Transport</keyword>
<dbReference type="InterPro" id="IPR045262">
    <property type="entry name" value="STP/PLT_plant"/>
</dbReference>
<feature type="transmembrane region" description="Helical" evidence="10">
    <location>
        <begin position="89"/>
        <end position="107"/>
    </location>
</feature>
<evidence type="ECO:0000256" key="7">
    <source>
        <dbReference type="ARBA" id="ARBA00022989"/>
    </source>
</evidence>
<dbReference type="SUPFAM" id="SSF103473">
    <property type="entry name" value="MFS general substrate transporter"/>
    <property type="match status" value="1"/>
</dbReference>
<dbReference type="GO" id="GO:0015145">
    <property type="term" value="F:monosaccharide transmembrane transporter activity"/>
    <property type="evidence" value="ECO:0007669"/>
    <property type="project" value="InterPro"/>
</dbReference>
<dbReference type="AlphaFoldDB" id="A0A2I0AQK2"/>
<evidence type="ECO:0000256" key="8">
    <source>
        <dbReference type="ARBA" id="ARBA00023136"/>
    </source>
</evidence>
<evidence type="ECO:0000256" key="2">
    <source>
        <dbReference type="ARBA" id="ARBA00010992"/>
    </source>
</evidence>
<evidence type="ECO:0000313" key="12">
    <source>
        <dbReference type="EMBL" id="PKA57833.1"/>
    </source>
</evidence>
<reference evidence="12 13" key="1">
    <citation type="journal article" date="2017" name="Nature">
        <title>The Apostasia genome and the evolution of orchids.</title>
        <authorList>
            <person name="Zhang G.Q."/>
            <person name="Liu K.W."/>
            <person name="Li Z."/>
            <person name="Lohaus R."/>
            <person name="Hsiao Y.Y."/>
            <person name="Niu S.C."/>
            <person name="Wang J.Y."/>
            <person name="Lin Y.C."/>
            <person name="Xu Q."/>
            <person name="Chen L.J."/>
            <person name="Yoshida K."/>
            <person name="Fujiwara S."/>
            <person name="Wang Z.W."/>
            <person name="Zhang Y.Q."/>
            <person name="Mitsuda N."/>
            <person name="Wang M."/>
            <person name="Liu G.H."/>
            <person name="Pecoraro L."/>
            <person name="Huang H.X."/>
            <person name="Xiao X.J."/>
            <person name="Lin M."/>
            <person name="Wu X.Y."/>
            <person name="Wu W.L."/>
            <person name="Chen Y.Y."/>
            <person name="Chang S.B."/>
            <person name="Sakamoto S."/>
            <person name="Ohme-Takagi M."/>
            <person name="Yagi M."/>
            <person name="Zeng S.J."/>
            <person name="Shen C.Y."/>
            <person name="Yeh C.M."/>
            <person name="Luo Y.B."/>
            <person name="Tsai W.C."/>
            <person name="Van de Peer Y."/>
            <person name="Liu Z.J."/>
        </authorList>
    </citation>
    <scope>NUCLEOTIDE SEQUENCE [LARGE SCALE GENOMIC DNA]</scope>
    <source>
        <strain evidence="13">cv. Shenzhen</strain>
        <tissue evidence="12">Stem</tissue>
    </source>
</reference>
<feature type="domain" description="Major facilitator superfamily (MFS) profile" evidence="11">
    <location>
        <begin position="33"/>
        <end position="482"/>
    </location>
</feature>
<feature type="transmembrane region" description="Helical" evidence="10">
    <location>
        <begin position="26"/>
        <end position="46"/>
    </location>
</feature>
<dbReference type="CDD" id="cd17361">
    <property type="entry name" value="MFS_STP"/>
    <property type="match status" value="1"/>
</dbReference>
<feature type="transmembrane region" description="Helical" evidence="10">
    <location>
        <begin position="206"/>
        <end position="229"/>
    </location>
</feature>
<evidence type="ECO:0000256" key="10">
    <source>
        <dbReference type="SAM" id="Phobius"/>
    </source>
</evidence>
<dbReference type="PROSITE" id="PS50850">
    <property type="entry name" value="MFS"/>
    <property type="match status" value="1"/>
</dbReference>
<dbReference type="EMBL" id="KZ451960">
    <property type="protein sequence ID" value="PKA57833.1"/>
    <property type="molecule type" value="Genomic_DNA"/>
</dbReference>
<keyword evidence="7 10" id="KW-1133">Transmembrane helix</keyword>
<dbReference type="NCBIfam" id="TIGR00879">
    <property type="entry name" value="SP"/>
    <property type="match status" value="1"/>
</dbReference>
<dbReference type="Pfam" id="PF00083">
    <property type="entry name" value="Sugar_tr"/>
    <property type="match status" value="1"/>
</dbReference>
<dbReference type="Gene3D" id="1.20.1250.20">
    <property type="entry name" value="MFS general substrate transporter like domains"/>
    <property type="match status" value="1"/>
</dbReference>
<feature type="transmembrane region" description="Helical" evidence="10">
    <location>
        <begin position="291"/>
        <end position="315"/>
    </location>
</feature>
<dbReference type="Proteomes" id="UP000236161">
    <property type="component" value="Unassembled WGS sequence"/>
</dbReference>
<dbReference type="PANTHER" id="PTHR23500:SF371">
    <property type="entry name" value="OS07G0206600 PROTEIN"/>
    <property type="match status" value="1"/>
</dbReference>
<dbReference type="InterPro" id="IPR044778">
    <property type="entry name" value="MFS_STP/MST-like_plant"/>
</dbReference>
<gene>
    <name evidence="12" type="primary">STP8</name>
    <name evidence="12" type="ORF">AXF42_Ash015211</name>
</gene>
<dbReference type="FunFam" id="1.20.1250.20:FF:000002">
    <property type="entry name" value="Sugar transport protein 13"/>
    <property type="match status" value="1"/>
</dbReference>
<sequence>MATNPPATAVAAAAVGDCAVQKDAKITFYAAICSILAASGGLLLGYDIGISGGVTAMDGFLEKFFPGVHRRKQGLKEEEDNYCKYDDQGLQLFTSSLYLACLVGSVVGSRTCSKYGRKLTIQLASIFFFLGVSINATACNLAMLILGRLLVGMGDGFSTQAVPLFLSELAPAKIRGSLNILFQLNITVGILTAKIVNYFALNITPWGWRLSLGIAGAPAVVLFLGSLAITETPTSLIERGHLGEGLKVLEKIRGTSKVEDEFRQIILAGETSRLVKHPYRSLLNQSSRPPLVIAVAIQIFNQFTGINVIMFYAPVLFETIGFKAEASLLSTAIIGGINVFATVVSIVLVDKAGRRVLLMEACAQMFITQVTIGGILKAKMTAKSGMETGTAVAVVVLICLYVMGFAWSLGPLCCLIPSEIFPLESRTAGISCSIATNMICTFVIAQAFLSMLCRMRAAAFFFFAGWTLVMGLFVAFLLPETKGVPVDEMRERVWKRHWFWRRYMAMEQEAVAEKGAETM</sequence>
<evidence type="ECO:0000259" key="11">
    <source>
        <dbReference type="PROSITE" id="PS50850"/>
    </source>
</evidence>
<accession>A0A2I0AQK2</accession>
<keyword evidence="5 10" id="KW-0812">Transmembrane</keyword>
<dbReference type="OrthoDB" id="5296287at2759"/>
<dbReference type="InterPro" id="IPR036259">
    <property type="entry name" value="MFS_trans_sf"/>
</dbReference>
<comment type="similarity">
    <text evidence="2 9">Belongs to the major facilitator superfamily. Sugar transporter (TC 2.A.1.1) family.</text>
</comment>
<feature type="transmembrane region" description="Helical" evidence="10">
    <location>
        <begin position="428"/>
        <end position="449"/>
    </location>
</feature>
<evidence type="ECO:0000256" key="6">
    <source>
        <dbReference type="ARBA" id="ARBA00022847"/>
    </source>
</evidence>
<organism evidence="12 13">
    <name type="scientific">Apostasia shenzhenica</name>
    <dbReference type="NCBI Taxonomy" id="1088818"/>
    <lineage>
        <taxon>Eukaryota</taxon>
        <taxon>Viridiplantae</taxon>
        <taxon>Streptophyta</taxon>
        <taxon>Embryophyta</taxon>
        <taxon>Tracheophyta</taxon>
        <taxon>Spermatophyta</taxon>
        <taxon>Magnoliopsida</taxon>
        <taxon>Liliopsida</taxon>
        <taxon>Asparagales</taxon>
        <taxon>Orchidaceae</taxon>
        <taxon>Apostasioideae</taxon>
        <taxon>Apostasia</taxon>
    </lineage>
</organism>
<dbReference type="PROSITE" id="PS00217">
    <property type="entry name" value="SUGAR_TRANSPORT_2"/>
    <property type="match status" value="1"/>
</dbReference>
<dbReference type="PANTHER" id="PTHR23500">
    <property type="entry name" value="SOLUTE CARRIER FAMILY 2, FACILITATED GLUCOSE TRANSPORTER"/>
    <property type="match status" value="1"/>
</dbReference>
<feature type="transmembrane region" description="Helical" evidence="10">
    <location>
        <begin position="327"/>
        <end position="349"/>
    </location>
</feature>
<protein>
    <submittedName>
        <fullName evidence="12">Sugar transport protein 8</fullName>
    </submittedName>
</protein>
<proteinExistence type="inferred from homology"/>
<evidence type="ECO:0000256" key="1">
    <source>
        <dbReference type="ARBA" id="ARBA00004141"/>
    </source>
</evidence>
<dbReference type="STRING" id="1088818.A0A2I0AQK2"/>
<evidence type="ECO:0000256" key="5">
    <source>
        <dbReference type="ARBA" id="ARBA00022692"/>
    </source>
</evidence>
<comment type="subcellular location">
    <subcellularLocation>
        <location evidence="1">Membrane</location>
        <topology evidence="1">Multi-pass membrane protein</topology>
    </subcellularLocation>
</comment>
<dbReference type="GO" id="GO:0015293">
    <property type="term" value="F:symporter activity"/>
    <property type="evidence" value="ECO:0007669"/>
    <property type="project" value="UniProtKB-KW"/>
</dbReference>
<feature type="transmembrane region" description="Helical" evidence="10">
    <location>
        <begin position="388"/>
        <end position="416"/>
    </location>
</feature>
<keyword evidence="13" id="KW-1185">Reference proteome</keyword>
<evidence type="ECO:0000256" key="4">
    <source>
        <dbReference type="ARBA" id="ARBA00022597"/>
    </source>
</evidence>
<name>A0A2I0AQK2_9ASPA</name>
<dbReference type="InterPro" id="IPR003663">
    <property type="entry name" value="Sugar/inositol_transpt"/>
</dbReference>
<feature type="transmembrane region" description="Helical" evidence="10">
    <location>
        <begin position="455"/>
        <end position="478"/>
    </location>
</feature>
<keyword evidence="4 12" id="KW-0762">Sugar transport</keyword>
<evidence type="ECO:0000313" key="13">
    <source>
        <dbReference type="Proteomes" id="UP000236161"/>
    </source>
</evidence>
<feature type="transmembrane region" description="Helical" evidence="10">
    <location>
        <begin position="119"/>
        <end position="138"/>
    </location>
</feature>
<keyword evidence="8 10" id="KW-0472">Membrane</keyword>
<keyword evidence="6" id="KW-0769">Symport</keyword>
<dbReference type="PROSITE" id="PS00216">
    <property type="entry name" value="SUGAR_TRANSPORT_1"/>
    <property type="match status" value="1"/>
</dbReference>
<dbReference type="InterPro" id="IPR005828">
    <property type="entry name" value="MFS_sugar_transport-like"/>
</dbReference>
<dbReference type="InterPro" id="IPR020846">
    <property type="entry name" value="MFS_dom"/>
</dbReference>